<evidence type="ECO:0000313" key="1">
    <source>
        <dbReference type="EMBL" id="QHV94009.1"/>
    </source>
</evidence>
<dbReference type="EMBL" id="CP045997">
    <property type="protein sequence ID" value="QHV94009.1"/>
    <property type="molecule type" value="Genomic_DNA"/>
</dbReference>
<reference evidence="1 2" key="1">
    <citation type="submission" date="2019-11" db="EMBL/GenBank/DDBJ databases">
        <title>Spirosoma endbachense sp. nov., isolated from a natural salt meadow.</title>
        <authorList>
            <person name="Rojas J."/>
            <person name="Ambika Manirajan B."/>
            <person name="Ratering S."/>
            <person name="Suarez C."/>
            <person name="Geissler-Plaum R."/>
            <person name="Schnell S."/>
        </authorList>
    </citation>
    <scope>NUCLEOTIDE SEQUENCE [LARGE SCALE GENOMIC DNA]</scope>
    <source>
        <strain evidence="1 2">I-24</strain>
    </source>
</reference>
<keyword evidence="2" id="KW-1185">Reference proteome</keyword>
<accession>A0A6P1VQY5</accession>
<sequence length="139" mass="16402">MKKSSHLPKNTTFILTPGLRAEIFWQTTNCDHFMENYRADLDAPTAKSRFHNLRFSQVSKMLSGNLYITQSPKSDDPNKYYAISSYGSKYYFTTFTIESRTDCPDTLFAVIITSYITYEDRHIKKHKAYVEELRRQFNR</sequence>
<name>A0A6P1VQY5_9BACT</name>
<dbReference type="Proteomes" id="UP000464577">
    <property type="component" value="Chromosome"/>
</dbReference>
<dbReference type="RefSeq" id="WP_162384430.1">
    <property type="nucleotide sequence ID" value="NZ_CP045997.1"/>
</dbReference>
<proteinExistence type="predicted"/>
<dbReference type="KEGG" id="senf:GJR95_02750"/>
<evidence type="ECO:0000313" key="2">
    <source>
        <dbReference type="Proteomes" id="UP000464577"/>
    </source>
</evidence>
<organism evidence="1 2">
    <name type="scientific">Spirosoma endbachense</name>
    <dbReference type="NCBI Taxonomy" id="2666025"/>
    <lineage>
        <taxon>Bacteria</taxon>
        <taxon>Pseudomonadati</taxon>
        <taxon>Bacteroidota</taxon>
        <taxon>Cytophagia</taxon>
        <taxon>Cytophagales</taxon>
        <taxon>Cytophagaceae</taxon>
        <taxon>Spirosoma</taxon>
    </lineage>
</organism>
<dbReference type="AlphaFoldDB" id="A0A6P1VQY5"/>
<protein>
    <submittedName>
        <fullName evidence="1">Uncharacterized protein</fullName>
    </submittedName>
</protein>
<gene>
    <name evidence="1" type="ORF">GJR95_02750</name>
</gene>